<dbReference type="InterPro" id="IPR036638">
    <property type="entry name" value="HLH_DNA-bd_sf"/>
</dbReference>
<dbReference type="GO" id="GO:0010106">
    <property type="term" value="P:cellular response to iron ion starvation"/>
    <property type="evidence" value="ECO:0007669"/>
    <property type="project" value="UniProtKB-ARBA"/>
</dbReference>
<comment type="subcellular location">
    <subcellularLocation>
        <location evidence="1">Nucleus</location>
    </subcellularLocation>
</comment>
<evidence type="ECO:0000313" key="11">
    <source>
        <dbReference type="Proteomes" id="UP000327013"/>
    </source>
</evidence>
<proteinExistence type="predicted"/>
<keyword evidence="8" id="KW-1133">Transmembrane helix</keyword>
<dbReference type="EMBL" id="CM017328">
    <property type="protein sequence ID" value="KAE8125728.1"/>
    <property type="molecule type" value="Genomic_DNA"/>
</dbReference>
<keyword evidence="2" id="KW-0805">Transcription regulation</keyword>
<dbReference type="PANTHER" id="PTHR13935:SF41">
    <property type="entry name" value="TRANSCRIPTION FACTOR ORG2-RELATED"/>
    <property type="match status" value="1"/>
</dbReference>
<evidence type="ECO:0000259" key="9">
    <source>
        <dbReference type="PROSITE" id="PS50888"/>
    </source>
</evidence>
<evidence type="ECO:0000256" key="7">
    <source>
        <dbReference type="SAM" id="MobiDB-lite"/>
    </source>
</evidence>
<dbReference type="GO" id="GO:0090575">
    <property type="term" value="C:RNA polymerase II transcription regulator complex"/>
    <property type="evidence" value="ECO:0007669"/>
    <property type="project" value="TreeGrafter"/>
</dbReference>
<dbReference type="Gene3D" id="4.10.280.10">
    <property type="entry name" value="Helix-loop-helix DNA-binding domain"/>
    <property type="match status" value="1"/>
</dbReference>
<evidence type="ECO:0000256" key="1">
    <source>
        <dbReference type="ARBA" id="ARBA00004123"/>
    </source>
</evidence>
<dbReference type="CDD" id="cd18914">
    <property type="entry name" value="bHLH_AtORG2_like"/>
    <property type="match status" value="1"/>
</dbReference>
<dbReference type="InterPro" id="IPR015660">
    <property type="entry name" value="MASH1/Ascl1a-like"/>
</dbReference>
<evidence type="ECO:0000256" key="5">
    <source>
        <dbReference type="ARBA" id="ARBA00023242"/>
    </source>
</evidence>
<keyword evidence="3" id="KW-0238">DNA-binding</keyword>
<feature type="region of interest" description="Disordered" evidence="7">
    <location>
        <begin position="65"/>
        <end position="91"/>
    </location>
</feature>
<evidence type="ECO:0000256" key="8">
    <source>
        <dbReference type="SAM" id="Phobius"/>
    </source>
</evidence>
<sequence>MATPISSKLTELSTNPIMLASPPAPTSFSSVVWWPFQDNIPHHHGHNNSNRVYTQINEASESLVHCPDPSRPNGELRRSTTSTSISSDPTTVQKLCHNARERHRRKRINHLYTTLRSLLPAADQMKTLSIPATVSGVVKYIPELQQQVEGLIQKKEELLSRISRQEEQTHQENSRQLPARSSSSAVSANWLNDREVMIQISTYTSPLSEILLTLEEDGFLLLNASSFDSFGEKVFYNLHLQVCFVSLVNLLVLLSSIKFIML</sequence>
<dbReference type="SMART" id="SM00353">
    <property type="entry name" value="HLH"/>
    <property type="match status" value="1"/>
</dbReference>
<keyword evidence="8" id="KW-0472">Membrane</keyword>
<keyword evidence="6" id="KW-0175">Coiled coil</keyword>
<keyword evidence="5" id="KW-0539">Nucleus</keyword>
<evidence type="ECO:0000256" key="4">
    <source>
        <dbReference type="ARBA" id="ARBA00023163"/>
    </source>
</evidence>
<dbReference type="PANTHER" id="PTHR13935">
    <property type="entry name" value="ACHAETE-SCUTE TRANSCRIPTION FACTOR-RELATED"/>
    <property type="match status" value="1"/>
</dbReference>
<keyword evidence="8" id="KW-0812">Transmembrane</keyword>
<evidence type="ECO:0000313" key="10">
    <source>
        <dbReference type="EMBL" id="KAE8125728.1"/>
    </source>
</evidence>
<name>A0A5N6RTI2_9ROSI</name>
<dbReference type="PROSITE" id="PS50888">
    <property type="entry name" value="BHLH"/>
    <property type="match status" value="1"/>
</dbReference>
<dbReference type="AlphaFoldDB" id="A0A5N6RTI2"/>
<dbReference type="GO" id="GO:0000977">
    <property type="term" value="F:RNA polymerase II transcription regulatory region sequence-specific DNA binding"/>
    <property type="evidence" value="ECO:0007669"/>
    <property type="project" value="TreeGrafter"/>
</dbReference>
<feature type="transmembrane region" description="Helical" evidence="8">
    <location>
        <begin position="238"/>
        <end position="261"/>
    </location>
</feature>
<gene>
    <name evidence="10" type="ORF">FH972_020502</name>
</gene>
<dbReference type="GO" id="GO:0000981">
    <property type="term" value="F:DNA-binding transcription factor activity, RNA polymerase II-specific"/>
    <property type="evidence" value="ECO:0007669"/>
    <property type="project" value="TreeGrafter"/>
</dbReference>
<dbReference type="GO" id="GO:0046983">
    <property type="term" value="F:protein dimerization activity"/>
    <property type="evidence" value="ECO:0007669"/>
    <property type="project" value="InterPro"/>
</dbReference>
<evidence type="ECO:0000256" key="6">
    <source>
        <dbReference type="SAM" id="Coils"/>
    </source>
</evidence>
<dbReference type="Pfam" id="PF00010">
    <property type="entry name" value="HLH"/>
    <property type="match status" value="1"/>
</dbReference>
<organism evidence="10 11">
    <name type="scientific">Carpinus fangiana</name>
    <dbReference type="NCBI Taxonomy" id="176857"/>
    <lineage>
        <taxon>Eukaryota</taxon>
        <taxon>Viridiplantae</taxon>
        <taxon>Streptophyta</taxon>
        <taxon>Embryophyta</taxon>
        <taxon>Tracheophyta</taxon>
        <taxon>Spermatophyta</taxon>
        <taxon>Magnoliopsida</taxon>
        <taxon>eudicotyledons</taxon>
        <taxon>Gunneridae</taxon>
        <taxon>Pentapetalae</taxon>
        <taxon>rosids</taxon>
        <taxon>fabids</taxon>
        <taxon>Fagales</taxon>
        <taxon>Betulaceae</taxon>
        <taxon>Carpinus</taxon>
    </lineage>
</organism>
<keyword evidence="4" id="KW-0804">Transcription</keyword>
<feature type="domain" description="BHLH" evidence="9">
    <location>
        <begin position="92"/>
        <end position="144"/>
    </location>
</feature>
<dbReference type="InterPro" id="IPR011598">
    <property type="entry name" value="bHLH_dom"/>
</dbReference>
<dbReference type="FunFam" id="4.10.280.10:FF:000074">
    <property type="entry name" value="Transcription factor ORG2"/>
    <property type="match status" value="1"/>
</dbReference>
<feature type="compositionally biased region" description="Low complexity" evidence="7">
    <location>
        <begin position="79"/>
        <end position="91"/>
    </location>
</feature>
<accession>A0A5N6RTI2</accession>
<dbReference type="SUPFAM" id="SSF47459">
    <property type="entry name" value="HLH, helix-loop-helix DNA-binding domain"/>
    <property type="match status" value="1"/>
</dbReference>
<keyword evidence="11" id="KW-1185">Reference proteome</keyword>
<evidence type="ECO:0000256" key="2">
    <source>
        <dbReference type="ARBA" id="ARBA00023015"/>
    </source>
</evidence>
<dbReference type="Proteomes" id="UP000327013">
    <property type="component" value="Chromosome 8"/>
</dbReference>
<reference evidence="10 11" key="1">
    <citation type="submission" date="2019-06" db="EMBL/GenBank/DDBJ databases">
        <title>A chromosomal-level reference genome of Carpinus fangiana (Coryloideae, Betulaceae).</title>
        <authorList>
            <person name="Yang X."/>
            <person name="Wang Z."/>
            <person name="Zhang L."/>
            <person name="Hao G."/>
            <person name="Liu J."/>
            <person name="Yang Y."/>
        </authorList>
    </citation>
    <scope>NUCLEOTIDE SEQUENCE [LARGE SCALE GENOMIC DNA]</scope>
    <source>
        <strain evidence="10">Cfa_2016G</strain>
        <tissue evidence="10">Leaf</tissue>
    </source>
</reference>
<protein>
    <recommendedName>
        <fullName evidence="9">BHLH domain-containing protein</fullName>
    </recommendedName>
</protein>
<feature type="coiled-coil region" evidence="6">
    <location>
        <begin position="141"/>
        <end position="168"/>
    </location>
</feature>
<dbReference type="OrthoDB" id="6106870at2759"/>
<evidence type="ECO:0000256" key="3">
    <source>
        <dbReference type="ARBA" id="ARBA00023125"/>
    </source>
</evidence>